<dbReference type="OrthoDB" id="5990578at2759"/>
<dbReference type="PANTHER" id="PTHR15132:SF1">
    <property type="entry name" value="SNRNA-ACTIVATING PROTEIN COMPLEX SUBUNIT 2"/>
    <property type="match status" value="1"/>
</dbReference>
<evidence type="ECO:0000259" key="1">
    <source>
        <dbReference type="SMART" id="SM00717"/>
    </source>
</evidence>
<dbReference type="GO" id="GO:0009301">
    <property type="term" value="P:snRNA transcription"/>
    <property type="evidence" value="ECO:0007669"/>
    <property type="project" value="InterPro"/>
</dbReference>
<dbReference type="GO" id="GO:0016604">
    <property type="term" value="C:nuclear body"/>
    <property type="evidence" value="ECO:0007669"/>
    <property type="project" value="TreeGrafter"/>
</dbReference>
<protein>
    <recommendedName>
        <fullName evidence="1">Myb-like domain-containing protein</fullName>
    </recommendedName>
</protein>
<dbReference type="EMBL" id="RQTK01000104">
    <property type="protein sequence ID" value="RUS87665.1"/>
    <property type="molecule type" value="Genomic_DNA"/>
</dbReference>
<dbReference type="InterPro" id="IPR001005">
    <property type="entry name" value="SANT/Myb"/>
</dbReference>
<dbReference type="InterPro" id="IPR009057">
    <property type="entry name" value="Homeodomain-like_sf"/>
</dbReference>
<feature type="domain" description="Myb-like" evidence="1">
    <location>
        <begin position="70"/>
        <end position="119"/>
    </location>
</feature>
<dbReference type="AlphaFoldDB" id="A0A433U1I9"/>
<evidence type="ECO:0000313" key="2">
    <source>
        <dbReference type="EMBL" id="RUS87665.1"/>
    </source>
</evidence>
<proteinExistence type="predicted"/>
<dbReference type="SUPFAM" id="SSF46689">
    <property type="entry name" value="Homeodomain-like"/>
    <property type="match status" value="1"/>
</dbReference>
<dbReference type="Proteomes" id="UP000271974">
    <property type="component" value="Unassembled WGS sequence"/>
</dbReference>
<comment type="caution">
    <text evidence="2">The sequence shown here is derived from an EMBL/GenBank/DDBJ whole genome shotgun (WGS) entry which is preliminary data.</text>
</comment>
<dbReference type="GO" id="GO:0016251">
    <property type="term" value="F:RNA polymerase II general transcription initiation factor activity"/>
    <property type="evidence" value="ECO:0007669"/>
    <property type="project" value="InterPro"/>
</dbReference>
<dbReference type="SMART" id="SM00717">
    <property type="entry name" value="SANT"/>
    <property type="match status" value="1"/>
</dbReference>
<keyword evidence="3" id="KW-1185">Reference proteome</keyword>
<dbReference type="InterPro" id="IPR021281">
    <property type="entry name" value="SNAPC2"/>
</dbReference>
<dbReference type="PANTHER" id="PTHR15132">
    <property type="entry name" value="SNRNA-ACTIVATING PROTEIN COMPLEX SUBUNIT 2"/>
    <property type="match status" value="1"/>
</dbReference>
<sequence length="372" mass="41887">MFKYLKNFGEKNPPHSKLLLVVSRIRKANMSTSTQKRALRNRAVMREKWNEAYRAPIKKGRPQKNPPRGKREAWTIVEKKCLLEGLKSYGPQNLKLIANLIGSKSEAEVQEKIFSLRGAAACDIQSTNGANNEERTSIEKWIFSLGELVRCDDIDCSLEISKALGYIAKYENFDDNQVSDLSWRNIYLYLSGLAENRTVGLPRMSDTESVILLELLTELGTSLNKMDTFPQQQILEHKIQMINAGACVQFLNRAQRTQNTLLLSQALGNEFTGLENQLVDSISGTSTSSNPSISKTSESTCSLDDVETASHSKAAYSVNPSNLVYKNEVNLNEYVGLKYSDELDKIFIKPKLFTFNPLCIPTKLLNFKLKNV</sequence>
<organism evidence="2 3">
    <name type="scientific">Elysia chlorotica</name>
    <name type="common">Eastern emerald elysia</name>
    <name type="synonym">Sea slug</name>
    <dbReference type="NCBI Taxonomy" id="188477"/>
    <lineage>
        <taxon>Eukaryota</taxon>
        <taxon>Metazoa</taxon>
        <taxon>Spiralia</taxon>
        <taxon>Lophotrochozoa</taxon>
        <taxon>Mollusca</taxon>
        <taxon>Gastropoda</taxon>
        <taxon>Heterobranchia</taxon>
        <taxon>Euthyneura</taxon>
        <taxon>Panpulmonata</taxon>
        <taxon>Sacoglossa</taxon>
        <taxon>Placobranchoidea</taxon>
        <taxon>Plakobranchidae</taxon>
        <taxon>Elysia</taxon>
    </lineage>
</organism>
<dbReference type="CDD" id="cd00167">
    <property type="entry name" value="SANT"/>
    <property type="match status" value="1"/>
</dbReference>
<name>A0A433U1I9_ELYCH</name>
<accession>A0A433U1I9</accession>
<dbReference type="Gene3D" id="1.20.58.1880">
    <property type="match status" value="1"/>
</dbReference>
<reference evidence="2 3" key="1">
    <citation type="submission" date="2019-01" db="EMBL/GenBank/DDBJ databases">
        <title>A draft genome assembly of the solar-powered sea slug Elysia chlorotica.</title>
        <authorList>
            <person name="Cai H."/>
            <person name="Li Q."/>
            <person name="Fang X."/>
            <person name="Li J."/>
            <person name="Curtis N.E."/>
            <person name="Altenburger A."/>
            <person name="Shibata T."/>
            <person name="Feng M."/>
            <person name="Maeda T."/>
            <person name="Schwartz J.A."/>
            <person name="Shigenobu S."/>
            <person name="Lundholm N."/>
            <person name="Nishiyama T."/>
            <person name="Yang H."/>
            <person name="Hasebe M."/>
            <person name="Li S."/>
            <person name="Pierce S.K."/>
            <person name="Wang J."/>
        </authorList>
    </citation>
    <scope>NUCLEOTIDE SEQUENCE [LARGE SCALE GENOMIC DNA]</scope>
    <source>
        <strain evidence="2">EC2010</strain>
        <tissue evidence="2">Whole organism of an adult</tissue>
    </source>
</reference>
<gene>
    <name evidence="2" type="ORF">EGW08_004588</name>
</gene>
<evidence type="ECO:0000313" key="3">
    <source>
        <dbReference type="Proteomes" id="UP000271974"/>
    </source>
</evidence>